<name>E0VU33_PEDHC</name>
<gene>
    <name evidence="2" type="primary">8231166</name>
    <name evidence="1" type="ORF">Phum_PHUM444030</name>
</gene>
<dbReference type="GeneID" id="8231166"/>
<sequence length="104" mass="12510">MRNLFGSSSLVKRVFQFTTNFNKIIFFEYCRLKSLKRLNKFITIRLGNRPIKDEYFSFVKRLDDRPIRNGLNDLPIRTNQRRVINFFVKGPTNQRPKGDRPIRD</sequence>
<dbReference type="InParanoid" id="E0VU33"/>
<evidence type="ECO:0000313" key="3">
    <source>
        <dbReference type="Proteomes" id="UP000009046"/>
    </source>
</evidence>
<dbReference type="EnsemblMetazoa" id="PHUM444030-RA">
    <property type="protein sequence ID" value="PHUM444030-PA"/>
    <property type="gene ID" value="PHUM444030"/>
</dbReference>
<evidence type="ECO:0000313" key="1">
    <source>
        <dbReference type="EMBL" id="EEB16889.1"/>
    </source>
</evidence>
<dbReference type="CTD" id="8231166"/>
<reference evidence="2" key="3">
    <citation type="submission" date="2021-02" db="UniProtKB">
        <authorList>
            <consortium name="EnsemblMetazoa"/>
        </authorList>
    </citation>
    <scope>IDENTIFICATION</scope>
    <source>
        <strain evidence="2">USDA</strain>
    </source>
</reference>
<dbReference type="AlphaFoldDB" id="E0VU33"/>
<protein>
    <submittedName>
        <fullName evidence="1 2">Uncharacterized protein</fullName>
    </submittedName>
</protein>
<dbReference type="VEuPathDB" id="VectorBase:PHUM444030"/>
<reference evidence="1" key="2">
    <citation type="submission" date="2007-04" db="EMBL/GenBank/DDBJ databases">
        <title>The genome of the human body louse.</title>
        <authorList>
            <consortium name="The Human Body Louse Genome Consortium"/>
            <person name="Kirkness E."/>
            <person name="Walenz B."/>
            <person name="Hass B."/>
            <person name="Bruggner R."/>
            <person name="Strausberg R."/>
        </authorList>
    </citation>
    <scope>NUCLEOTIDE SEQUENCE</scope>
    <source>
        <strain evidence="1">USDA</strain>
    </source>
</reference>
<organism>
    <name type="scientific">Pediculus humanus subsp. corporis</name>
    <name type="common">Body louse</name>
    <dbReference type="NCBI Taxonomy" id="121224"/>
    <lineage>
        <taxon>Eukaryota</taxon>
        <taxon>Metazoa</taxon>
        <taxon>Ecdysozoa</taxon>
        <taxon>Arthropoda</taxon>
        <taxon>Hexapoda</taxon>
        <taxon>Insecta</taxon>
        <taxon>Pterygota</taxon>
        <taxon>Neoptera</taxon>
        <taxon>Paraneoptera</taxon>
        <taxon>Psocodea</taxon>
        <taxon>Troctomorpha</taxon>
        <taxon>Phthiraptera</taxon>
        <taxon>Anoplura</taxon>
        <taxon>Pediculidae</taxon>
        <taxon>Pediculus</taxon>
    </lineage>
</organism>
<dbReference type="EMBL" id="AAZO01005425">
    <property type="status" value="NOT_ANNOTATED_CDS"/>
    <property type="molecule type" value="Genomic_DNA"/>
</dbReference>
<dbReference type="EMBL" id="DS235778">
    <property type="protein sequence ID" value="EEB16889.1"/>
    <property type="molecule type" value="Genomic_DNA"/>
</dbReference>
<dbReference type="KEGG" id="phu:Phum_PHUM444030"/>
<dbReference type="RefSeq" id="XP_002429627.1">
    <property type="nucleotide sequence ID" value="XM_002429582.1"/>
</dbReference>
<dbReference type="HOGENOM" id="CLU_2253258_0_0_1"/>
<accession>E0VU33</accession>
<reference evidence="1" key="1">
    <citation type="submission" date="2007-04" db="EMBL/GenBank/DDBJ databases">
        <title>Annotation of Pediculus humanus corporis strain USDA.</title>
        <authorList>
            <person name="Kirkness E."/>
            <person name="Hannick L."/>
            <person name="Hass B."/>
            <person name="Bruggner R."/>
            <person name="Lawson D."/>
            <person name="Bidwell S."/>
            <person name="Joardar V."/>
            <person name="Caler E."/>
            <person name="Walenz B."/>
            <person name="Inman J."/>
            <person name="Schobel S."/>
            <person name="Galinsky K."/>
            <person name="Amedeo P."/>
            <person name="Strausberg R."/>
        </authorList>
    </citation>
    <scope>NUCLEOTIDE SEQUENCE</scope>
    <source>
        <strain evidence="1">USDA</strain>
    </source>
</reference>
<dbReference type="Proteomes" id="UP000009046">
    <property type="component" value="Unassembled WGS sequence"/>
</dbReference>
<evidence type="ECO:0000313" key="2">
    <source>
        <dbReference type="EnsemblMetazoa" id="PHUM444030-PA"/>
    </source>
</evidence>
<proteinExistence type="predicted"/>
<keyword evidence="3" id="KW-1185">Reference proteome</keyword>